<feature type="transmembrane region" description="Helical" evidence="3">
    <location>
        <begin position="12"/>
        <end position="29"/>
    </location>
</feature>
<dbReference type="SMART" id="SM00209">
    <property type="entry name" value="TSP1"/>
    <property type="match status" value="1"/>
</dbReference>
<dbReference type="FunFam" id="2.20.100.10:FF:000001">
    <property type="entry name" value="semaphorin-5A isoform X1"/>
    <property type="match status" value="1"/>
</dbReference>
<dbReference type="InterPro" id="IPR036383">
    <property type="entry name" value="TSP1_rpt_sf"/>
</dbReference>
<name>A0A6P3VWC7_CLUHA</name>
<evidence type="ECO:0000259" key="6">
    <source>
        <dbReference type="Pfam" id="PF24311"/>
    </source>
</evidence>
<dbReference type="GO" id="GO:0071944">
    <property type="term" value="C:cell periphery"/>
    <property type="evidence" value="ECO:0007669"/>
    <property type="project" value="TreeGrafter"/>
</dbReference>
<evidence type="ECO:0000313" key="7">
    <source>
        <dbReference type="Proteomes" id="UP000515152"/>
    </source>
</evidence>
<feature type="region of interest" description="Disordered" evidence="2">
    <location>
        <begin position="703"/>
        <end position="807"/>
    </location>
</feature>
<feature type="domain" description="THSD1 N-terminal" evidence="4">
    <location>
        <begin position="26"/>
        <end position="120"/>
    </location>
</feature>
<dbReference type="PANTHER" id="PTHR16311:SF3">
    <property type="entry name" value="THROMBOSPONDIN TYPE-1 DOMAIN-CONTAINING PROTEIN 1"/>
    <property type="match status" value="1"/>
</dbReference>
<evidence type="ECO:0000256" key="2">
    <source>
        <dbReference type="SAM" id="MobiDB-lite"/>
    </source>
</evidence>
<dbReference type="InterPro" id="IPR056217">
    <property type="entry name" value="THSD1_N"/>
</dbReference>
<dbReference type="PROSITE" id="PS50092">
    <property type="entry name" value="TSP1"/>
    <property type="match status" value="1"/>
</dbReference>
<dbReference type="KEGG" id="char:105900344"/>
<accession>A0A6P3VWC7</accession>
<feature type="compositionally biased region" description="Polar residues" evidence="2">
    <location>
        <begin position="777"/>
        <end position="786"/>
    </location>
</feature>
<dbReference type="InterPro" id="IPR056218">
    <property type="entry name" value="THSD1_D2"/>
</dbReference>
<evidence type="ECO:0000259" key="5">
    <source>
        <dbReference type="Pfam" id="PF24310"/>
    </source>
</evidence>
<dbReference type="RefSeq" id="XP_031428071.1">
    <property type="nucleotide sequence ID" value="XM_031572211.2"/>
</dbReference>
<keyword evidence="1" id="KW-1015">Disulfide bond</keyword>
<dbReference type="OrthoDB" id="16692at2759"/>
<proteinExistence type="predicted"/>
<dbReference type="Proteomes" id="UP000515152">
    <property type="component" value="Chromosome 8"/>
</dbReference>
<dbReference type="InterPro" id="IPR038877">
    <property type="entry name" value="THSD1"/>
</dbReference>
<evidence type="ECO:0000259" key="4">
    <source>
        <dbReference type="Pfam" id="PF24306"/>
    </source>
</evidence>
<evidence type="ECO:0000313" key="8">
    <source>
        <dbReference type="RefSeq" id="XP_012683083.2"/>
    </source>
</evidence>
<gene>
    <name evidence="8 9 10" type="primary">LOC105900344</name>
</gene>
<dbReference type="Pfam" id="PF24306">
    <property type="entry name" value="THSD1_N"/>
    <property type="match status" value="1"/>
</dbReference>
<evidence type="ECO:0000313" key="10">
    <source>
        <dbReference type="RefSeq" id="XP_031428072.1"/>
    </source>
</evidence>
<evidence type="ECO:0000256" key="3">
    <source>
        <dbReference type="SAM" id="Phobius"/>
    </source>
</evidence>
<feature type="domain" description="THSD1 third Ig-like" evidence="6">
    <location>
        <begin position="241"/>
        <end position="349"/>
    </location>
</feature>
<dbReference type="GeneTree" id="ENSGT00390000013335"/>
<dbReference type="InterPro" id="IPR000884">
    <property type="entry name" value="TSP1_rpt"/>
</dbReference>
<dbReference type="PANTHER" id="PTHR16311">
    <property type="entry name" value="THROMBOSPONDIN TYPE I DOMAIN-CONTAINING 1"/>
    <property type="match status" value="1"/>
</dbReference>
<dbReference type="AlphaFoldDB" id="A0A6P3VWC7"/>
<keyword evidence="3" id="KW-0472">Membrane</keyword>
<dbReference type="Gene3D" id="2.20.100.10">
    <property type="entry name" value="Thrombospondin type-1 (TSP1) repeat"/>
    <property type="match status" value="1"/>
</dbReference>
<protein>
    <submittedName>
        <fullName evidence="8 9">Thrombospondin type-1 domain-containing protein 1</fullName>
    </submittedName>
</protein>
<keyword evidence="7" id="KW-1185">Reference proteome</keyword>
<dbReference type="Pfam" id="PF00090">
    <property type="entry name" value="TSP_1"/>
    <property type="match status" value="1"/>
</dbReference>
<feature type="domain" description="THSD1 second Ig-like" evidence="5">
    <location>
        <begin position="126"/>
        <end position="230"/>
    </location>
</feature>
<dbReference type="GeneID" id="105900344"/>
<dbReference type="InterPro" id="IPR056219">
    <property type="entry name" value="THSD1_D3"/>
</dbReference>
<dbReference type="Pfam" id="PF24311">
    <property type="entry name" value="THSD1_D3"/>
    <property type="match status" value="1"/>
</dbReference>
<keyword evidence="3" id="KW-0812">Transmembrane</keyword>
<dbReference type="RefSeq" id="XP_012683083.2">
    <property type="nucleotide sequence ID" value="XM_012827629.3"/>
</dbReference>
<organism evidence="7 8">
    <name type="scientific">Clupea harengus</name>
    <name type="common">Atlantic herring</name>
    <dbReference type="NCBI Taxonomy" id="7950"/>
    <lineage>
        <taxon>Eukaryota</taxon>
        <taxon>Metazoa</taxon>
        <taxon>Chordata</taxon>
        <taxon>Craniata</taxon>
        <taxon>Vertebrata</taxon>
        <taxon>Euteleostomi</taxon>
        <taxon>Actinopterygii</taxon>
        <taxon>Neopterygii</taxon>
        <taxon>Teleostei</taxon>
        <taxon>Clupei</taxon>
        <taxon>Clupeiformes</taxon>
        <taxon>Clupeoidei</taxon>
        <taxon>Clupeidae</taxon>
        <taxon>Clupea</taxon>
    </lineage>
</organism>
<sequence length="901" mass="99062">MTQGPTNGRIHLPFLLVLMGYAMAGLQLWPSVHVALSNASVFVDYNTDCNGTSHNLTISLVDTGSNATLLTRYIPYNESEGRIEFDCSCFLYAGSFRFLMERTSEQSPANGSATWWWSPVLQVSWPTFHISVERANNHTSSSFQIGVSTNDHFHACVVDGASRLLLEVTYLEYNQIGKNSINKIRAQTEHDITALKPQHVELGCAFPFTEHDFIRVALKSPHTLQEIKTSVPLYLSRIFPYKLLVDSTHRSGCKGTLTVRLVPPPCAFTSGKVVLYRDGPRVPSRSSTSGAEEAELPAQLAYKWLTQGENETEFNCSVFDPGRNKYCFRFVLNFSRSPSPAQTCTLVQRSAETWGPWHPWSGCSVTCGEGVRERSRKCLVPSSGGIQCTGLVKEQSHCSLEDCVVPVPVPSMLPPPESGYPLQGNLVGLAGISLCLAVIVATILITVWRKVCRAPKCSSVRRGSVHSPGGRKYSDEASICGHSLQRPSFCDSMQAAQTLQKGPPLAAALSSPAERAFPGHQQSLSLPLHLSEDPERKSPSGQKVVPPIFGYRLAQLQLKEMKKQGLKETTKVYHVSQSPVDDTMLEAVASTQSALTATAQDSESQDESNLSRFRIKSPFLDRPWTPKASTTLPDRLVHKADFGLGSPGFNAQKRERTADWVEMVERSGMGFSKNPNIRRSLSFHETKLHQQVTPVATAARSFRERSMTQVTPRQIPEGSCRTPRGAWEQPPPIHEREALAHVKPRTSESTTDSRRRPWIEASPCSIDLKPKAGGVSRTASAGTDTSARPEPVPVERHRGDVPSQPALGLNRAEQNWSRRGPSPIHRTILARKLREANANANANVSAVCHRQRSATFSAAAAQKDRCRSLPLSGDYGSVSSPYGLSEAEQRMIDLPGHLGEE</sequence>
<keyword evidence="3" id="KW-1133">Transmembrane helix</keyword>
<dbReference type="Pfam" id="PF24310">
    <property type="entry name" value="THSD1_D2"/>
    <property type="match status" value="1"/>
</dbReference>
<dbReference type="SUPFAM" id="SSF82895">
    <property type="entry name" value="TSP-1 type 1 repeat"/>
    <property type="match status" value="1"/>
</dbReference>
<feature type="transmembrane region" description="Helical" evidence="3">
    <location>
        <begin position="426"/>
        <end position="448"/>
    </location>
</feature>
<evidence type="ECO:0000256" key="1">
    <source>
        <dbReference type="ARBA" id="ARBA00023157"/>
    </source>
</evidence>
<dbReference type="RefSeq" id="XP_031428072.1">
    <property type="nucleotide sequence ID" value="XM_031572212.2"/>
</dbReference>
<reference evidence="8 9" key="1">
    <citation type="submission" date="2025-04" db="UniProtKB">
        <authorList>
            <consortium name="RefSeq"/>
        </authorList>
    </citation>
    <scope>IDENTIFICATION</scope>
</reference>
<evidence type="ECO:0000313" key="9">
    <source>
        <dbReference type="RefSeq" id="XP_031428071.1"/>
    </source>
</evidence>